<keyword evidence="1" id="KW-1133">Transmembrane helix</keyword>
<keyword evidence="1" id="KW-0812">Transmembrane</keyword>
<accession>X1LBF9</accession>
<dbReference type="Pfam" id="PF07963">
    <property type="entry name" value="N_methyl"/>
    <property type="match status" value="1"/>
</dbReference>
<name>X1LBF9_9ZZZZ</name>
<dbReference type="EMBL" id="BARV01006730">
    <property type="protein sequence ID" value="GAI16433.1"/>
    <property type="molecule type" value="Genomic_DNA"/>
</dbReference>
<gene>
    <name evidence="2" type="ORF">S06H3_13792</name>
</gene>
<protein>
    <recommendedName>
        <fullName evidence="3">Prepilin-type N-terminal cleavage/methylation domain-containing protein</fullName>
    </recommendedName>
</protein>
<sequence>MKKEYQNFGFTLSEMLIVVAIFVLIILAVYSAYTLSQRGYLEGEEVAEITPPG</sequence>
<dbReference type="NCBIfam" id="TIGR02532">
    <property type="entry name" value="IV_pilin_GFxxxE"/>
    <property type="match status" value="1"/>
</dbReference>
<evidence type="ECO:0000313" key="2">
    <source>
        <dbReference type="EMBL" id="GAI16433.1"/>
    </source>
</evidence>
<proteinExistence type="predicted"/>
<feature type="transmembrane region" description="Helical" evidence="1">
    <location>
        <begin position="12"/>
        <end position="33"/>
    </location>
</feature>
<evidence type="ECO:0008006" key="3">
    <source>
        <dbReference type="Google" id="ProtNLM"/>
    </source>
</evidence>
<organism evidence="2">
    <name type="scientific">marine sediment metagenome</name>
    <dbReference type="NCBI Taxonomy" id="412755"/>
    <lineage>
        <taxon>unclassified sequences</taxon>
        <taxon>metagenomes</taxon>
        <taxon>ecological metagenomes</taxon>
    </lineage>
</organism>
<comment type="caution">
    <text evidence="2">The sequence shown here is derived from an EMBL/GenBank/DDBJ whole genome shotgun (WGS) entry which is preliminary data.</text>
</comment>
<evidence type="ECO:0000256" key="1">
    <source>
        <dbReference type="SAM" id="Phobius"/>
    </source>
</evidence>
<keyword evidence="1" id="KW-0472">Membrane</keyword>
<reference evidence="2" key="1">
    <citation type="journal article" date="2014" name="Front. Microbiol.">
        <title>High frequency of phylogenetically diverse reductive dehalogenase-homologous genes in deep subseafloor sedimentary metagenomes.</title>
        <authorList>
            <person name="Kawai M."/>
            <person name="Futagami T."/>
            <person name="Toyoda A."/>
            <person name="Takaki Y."/>
            <person name="Nishi S."/>
            <person name="Hori S."/>
            <person name="Arai W."/>
            <person name="Tsubouchi T."/>
            <person name="Morono Y."/>
            <person name="Uchiyama I."/>
            <person name="Ito T."/>
            <person name="Fujiyama A."/>
            <person name="Inagaki F."/>
            <person name="Takami H."/>
        </authorList>
    </citation>
    <scope>NUCLEOTIDE SEQUENCE</scope>
    <source>
        <strain evidence="2">Expedition CK06-06</strain>
    </source>
</reference>
<dbReference type="AlphaFoldDB" id="X1LBF9"/>
<dbReference type="InterPro" id="IPR012902">
    <property type="entry name" value="N_methyl_site"/>
</dbReference>